<name>A0A1M5C5A7_9RHOB</name>
<feature type="region of interest" description="Disordered" evidence="1">
    <location>
        <begin position="86"/>
        <end position="113"/>
    </location>
</feature>
<accession>A0A1M5C5A7</accession>
<sequence length="301" mass="33796">SVRKLPKSNIRGVKFGRRLPQYRGQFCMPVHISAPFGADRACKDASRVFRLPGTVNEKSGGLVRVSGGTGQRHRFDALSDQIFTASGRPTRSDLEQRRKQKKAKNENGKSMPRGLTQAQRFSLILDDLEIIRCFHGGTIPTGMRNTWLHFFATCFTHLPDVLDIERKIWEAAKTATPGLPPAEVQAIARQAAEKTALNRSSSVLSDGRYHYKGATIAERLGVTSDMARNLGLKQVIPENERKRRKAEAERRRRVAKGAMTREEYLAKNNASREKPWTALGIGRTKYYELKREGLLPELIAA</sequence>
<dbReference type="Proteomes" id="UP000325134">
    <property type="component" value="Unassembled WGS sequence"/>
</dbReference>
<organism evidence="2 3">
    <name type="scientific">Ruegeria intermedia</name>
    <dbReference type="NCBI Taxonomy" id="996115"/>
    <lineage>
        <taxon>Bacteria</taxon>
        <taxon>Pseudomonadati</taxon>
        <taxon>Pseudomonadota</taxon>
        <taxon>Alphaproteobacteria</taxon>
        <taxon>Rhodobacterales</taxon>
        <taxon>Roseobacteraceae</taxon>
        <taxon>Ruegeria</taxon>
    </lineage>
</organism>
<feature type="compositionally biased region" description="Basic and acidic residues" evidence="1">
    <location>
        <begin position="90"/>
        <end position="107"/>
    </location>
</feature>
<dbReference type="RefSeq" id="WP_223162600.1">
    <property type="nucleotide sequence ID" value="NZ_FQVK01000082.1"/>
</dbReference>
<dbReference type="EMBL" id="FQVK01000082">
    <property type="protein sequence ID" value="SHF49816.1"/>
    <property type="molecule type" value="Genomic_DNA"/>
</dbReference>
<proteinExistence type="predicted"/>
<evidence type="ECO:0000313" key="2">
    <source>
        <dbReference type="EMBL" id="SHF49816.1"/>
    </source>
</evidence>
<keyword evidence="3" id="KW-1185">Reference proteome</keyword>
<dbReference type="AlphaFoldDB" id="A0A1M5C5A7"/>
<gene>
    <name evidence="2" type="ORF">SAMN05444279_1821</name>
</gene>
<protein>
    <submittedName>
        <fullName evidence="2">Uncharacterized protein</fullName>
    </submittedName>
</protein>
<evidence type="ECO:0000256" key="1">
    <source>
        <dbReference type="SAM" id="MobiDB-lite"/>
    </source>
</evidence>
<reference evidence="2 3" key="1">
    <citation type="submission" date="2016-11" db="EMBL/GenBank/DDBJ databases">
        <authorList>
            <person name="Varghese N."/>
            <person name="Submissions S."/>
        </authorList>
    </citation>
    <scope>NUCLEOTIDE SEQUENCE [LARGE SCALE GENOMIC DNA]</scope>
    <source>
        <strain evidence="2 3">DSM 29341</strain>
    </source>
</reference>
<feature type="non-terminal residue" evidence="2">
    <location>
        <position position="1"/>
    </location>
</feature>
<evidence type="ECO:0000313" key="3">
    <source>
        <dbReference type="Proteomes" id="UP000325134"/>
    </source>
</evidence>